<dbReference type="GO" id="GO:0042554">
    <property type="term" value="P:superoxide anion generation"/>
    <property type="evidence" value="ECO:0007669"/>
    <property type="project" value="TreeGrafter"/>
</dbReference>
<feature type="transmembrane region" description="Helical" evidence="8">
    <location>
        <begin position="153"/>
        <end position="173"/>
    </location>
</feature>
<feature type="transmembrane region" description="Helical" evidence="8">
    <location>
        <begin position="120"/>
        <end position="141"/>
    </location>
</feature>
<dbReference type="EMBL" id="JH668225">
    <property type="protein sequence ID" value="EIM23137.1"/>
    <property type="molecule type" value="Genomic_DNA"/>
</dbReference>
<dbReference type="PANTHER" id="PTHR11972:SF39">
    <property type="entry name" value="FAD-BINDING FR-TYPE DOMAIN-CONTAINING PROTEIN"/>
    <property type="match status" value="1"/>
</dbReference>
<keyword evidence="5" id="KW-0560">Oxidoreductase</keyword>
<dbReference type="InterPro" id="IPR039261">
    <property type="entry name" value="FNR_nucleotide-bd"/>
</dbReference>
<accession>I4YGP5</accession>
<dbReference type="Gene3D" id="2.40.30.10">
    <property type="entry name" value="Translation factors"/>
    <property type="match status" value="1"/>
</dbReference>
<dbReference type="InterPro" id="IPR050369">
    <property type="entry name" value="RBOH/FRE"/>
</dbReference>
<evidence type="ECO:0000256" key="8">
    <source>
        <dbReference type="SAM" id="Phobius"/>
    </source>
</evidence>
<evidence type="ECO:0000313" key="11">
    <source>
        <dbReference type="Proteomes" id="UP000005242"/>
    </source>
</evidence>
<sequence length="524" mass="60359">LVFYGVHVALFVYGWYTQQADDRLAALNKLKLSVWVSRGAGLVLALDGGLILLPMLRNVIHLVRSYLGPAVPLDENIWFHKQVAYMLLFWTIVHVTAHYVNFINVERMQLRPVAAWQIHYTQAGGITGHVMMLAMFLLYSAAHVTIRHQKFELFWYIHQITALIFMLSLFTHATGCFVRDSPQPDFRNSFPFYSTEHCLGYESWRFIIWPFIAYIFERVFIEIRARFFKTNITNVFVHPGNTIEIRFEKPSLKYKSGQYIWIQLPELSKFQWHPFTITSAPEDDFTSIHVRQVGDFSKSLGPLFGIAMGSGISKQDQLSSEYVSQVTCNCEMPRLMVDGPYGAPADNALNKEVAVLIGAGIGVTPFASILKSLWYRKLNQQLGVLKRVEFYWICRETESFIWFKKLLTTIEEGQKEHTSFININIYLTKWKDEMIHNISLNDVGAKSDPLTNLQCRTRFGRPEWRSVYSDLKSSITRPNSTYLYGREAHLKTNIATFFCGPPALARSIQEAIKEVGNDAEVKFR</sequence>
<dbReference type="OMA" id="FTFAKEH"/>
<dbReference type="Pfam" id="PF01794">
    <property type="entry name" value="Ferric_reduct"/>
    <property type="match status" value="1"/>
</dbReference>
<name>I4YGP5_WALMC</name>
<dbReference type="OrthoDB" id="167398at2759"/>
<dbReference type="GO" id="GO:0043020">
    <property type="term" value="C:NADPH oxidase complex"/>
    <property type="evidence" value="ECO:0007669"/>
    <property type="project" value="TreeGrafter"/>
</dbReference>
<dbReference type="Proteomes" id="UP000005242">
    <property type="component" value="Unassembled WGS sequence"/>
</dbReference>
<dbReference type="GO" id="GO:0016175">
    <property type="term" value="F:superoxide-generating NAD(P)H oxidase activity"/>
    <property type="evidence" value="ECO:0007669"/>
    <property type="project" value="TreeGrafter"/>
</dbReference>
<dbReference type="HOGENOM" id="CLU_005646_3_0_1"/>
<keyword evidence="6" id="KW-0406">Ion transport</keyword>
<organism evidence="10 11">
    <name type="scientific">Wallemia mellicola (strain ATCC MYA-4683 / CBS 633.66)</name>
    <name type="common">Wallemia sebi (CBS 633.66)</name>
    <dbReference type="NCBI Taxonomy" id="671144"/>
    <lineage>
        <taxon>Eukaryota</taxon>
        <taxon>Fungi</taxon>
        <taxon>Dikarya</taxon>
        <taxon>Basidiomycota</taxon>
        <taxon>Wallemiomycotina</taxon>
        <taxon>Wallemiomycetes</taxon>
        <taxon>Wallemiales</taxon>
        <taxon>Wallemiaceae</taxon>
        <taxon>Wallemia</taxon>
    </lineage>
</organism>
<keyword evidence="7 8" id="KW-0472">Membrane</keyword>
<gene>
    <name evidence="10" type="ORF">WALSEDRAFT_15555</name>
</gene>
<dbReference type="InParanoid" id="I4YGP5"/>
<reference evidence="10 11" key="1">
    <citation type="journal article" date="2012" name="Fungal Genet. Biol.">
        <title>The genome of the xerotolerant mold Wallemia sebi reveals adaptations to osmotic stress and suggests cryptic sexual reproduction.</title>
        <authorList>
            <person name="Padamsee M."/>
            <person name="Kumar T.K.A."/>
            <person name="Riley R."/>
            <person name="Binder M."/>
            <person name="Boyd A."/>
            <person name="Calvo A.M."/>
            <person name="Furukawa K."/>
            <person name="Hesse C."/>
            <person name="Hohmann S."/>
            <person name="James T.Y."/>
            <person name="LaButti K."/>
            <person name="Lapidus A."/>
            <person name="Lindquist E."/>
            <person name="Lucas S."/>
            <person name="Miller K."/>
            <person name="Shantappa S."/>
            <person name="Grigoriev I.V."/>
            <person name="Hibbett D.S."/>
            <person name="McLaughlin D.J."/>
            <person name="Spatafora J.W."/>
            <person name="Aime M.C."/>
        </authorList>
    </citation>
    <scope>NUCLEOTIDE SEQUENCE [LARGE SCALE GENOMIC DNA]</scope>
    <source>
        <strain evidence="11">ATCC MYA-4683 / CBS 633.66</strain>
    </source>
</reference>
<dbReference type="SFLD" id="SFLDS00052">
    <property type="entry name" value="Ferric_Reductase_Domain"/>
    <property type="match status" value="1"/>
</dbReference>
<dbReference type="SUPFAM" id="SSF63380">
    <property type="entry name" value="Riboflavin synthase domain-like"/>
    <property type="match status" value="1"/>
</dbReference>
<evidence type="ECO:0000256" key="3">
    <source>
        <dbReference type="ARBA" id="ARBA00022982"/>
    </source>
</evidence>
<evidence type="ECO:0000259" key="9">
    <source>
        <dbReference type="PROSITE" id="PS51384"/>
    </source>
</evidence>
<feature type="transmembrane region" description="Helical" evidence="8">
    <location>
        <begin position="83"/>
        <end position="100"/>
    </location>
</feature>
<evidence type="ECO:0000256" key="4">
    <source>
        <dbReference type="ARBA" id="ARBA00022989"/>
    </source>
</evidence>
<keyword evidence="4 8" id="KW-1133">Transmembrane helix</keyword>
<dbReference type="CDD" id="cd06186">
    <property type="entry name" value="NOX_Duox_like_FAD_NADP"/>
    <property type="match status" value="1"/>
</dbReference>
<feature type="non-terminal residue" evidence="10">
    <location>
        <position position="1"/>
    </location>
</feature>
<dbReference type="InterPro" id="IPR013130">
    <property type="entry name" value="Fe3_Rdtase_TM_dom"/>
</dbReference>
<dbReference type="InterPro" id="IPR013121">
    <property type="entry name" value="Fe_red_NAD-bd_6"/>
</dbReference>
<feature type="domain" description="FAD-binding FR-type" evidence="9">
    <location>
        <begin position="225"/>
        <end position="347"/>
    </location>
</feature>
<dbReference type="InterPro" id="IPR017927">
    <property type="entry name" value="FAD-bd_FR_type"/>
</dbReference>
<dbReference type="PANTHER" id="PTHR11972">
    <property type="entry name" value="NADPH OXIDASE"/>
    <property type="match status" value="1"/>
</dbReference>
<dbReference type="SFLD" id="SFLDG01168">
    <property type="entry name" value="Ferric_reductase_subgroup_(FRE"/>
    <property type="match status" value="1"/>
</dbReference>
<dbReference type="Pfam" id="PF08030">
    <property type="entry name" value="NAD_binding_6"/>
    <property type="match status" value="1"/>
</dbReference>
<dbReference type="InterPro" id="IPR017938">
    <property type="entry name" value="Riboflavin_synthase-like_b-brl"/>
</dbReference>
<comment type="subcellular location">
    <subcellularLocation>
        <location evidence="1">Membrane</location>
        <topology evidence="1">Multi-pass membrane protein</topology>
    </subcellularLocation>
</comment>
<dbReference type="eggNOG" id="KOG0039">
    <property type="taxonomic scope" value="Eukaryota"/>
</dbReference>
<dbReference type="Gene3D" id="3.40.50.80">
    <property type="entry name" value="Nucleotide-binding domain of ferredoxin-NADP reductase (FNR) module"/>
    <property type="match status" value="1"/>
</dbReference>
<dbReference type="InterPro" id="IPR013112">
    <property type="entry name" value="FAD-bd_8"/>
</dbReference>
<evidence type="ECO:0000256" key="5">
    <source>
        <dbReference type="ARBA" id="ARBA00023002"/>
    </source>
</evidence>
<keyword evidence="11" id="KW-1185">Reference proteome</keyword>
<dbReference type="PROSITE" id="PS51384">
    <property type="entry name" value="FAD_FR"/>
    <property type="match status" value="1"/>
</dbReference>
<dbReference type="KEGG" id="wse:WALSEDRAFT_15555"/>
<evidence type="ECO:0000313" key="10">
    <source>
        <dbReference type="EMBL" id="EIM23137.1"/>
    </source>
</evidence>
<keyword evidence="6" id="KW-0813">Transport</keyword>
<dbReference type="AlphaFoldDB" id="I4YGP5"/>
<evidence type="ECO:0000256" key="1">
    <source>
        <dbReference type="ARBA" id="ARBA00004141"/>
    </source>
</evidence>
<dbReference type="GO" id="GO:0006811">
    <property type="term" value="P:monoatomic ion transport"/>
    <property type="evidence" value="ECO:0007669"/>
    <property type="project" value="UniProtKB-KW"/>
</dbReference>
<evidence type="ECO:0000256" key="7">
    <source>
        <dbReference type="ARBA" id="ARBA00023136"/>
    </source>
</evidence>
<dbReference type="STRING" id="671144.I4YGP5"/>
<dbReference type="SUPFAM" id="SSF52343">
    <property type="entry name" value="Ferredoxin reductase-like, C-terminal NADP-linked domain"/>
    <property type="match status" value="1"/>
</dbReference>
<feature type="transmembrane region" description="Helical" evidence="8">
    <location>
        <begin position="35"/>
        <end position="56"/>
    </location>
</feature>
<keyword evidence="3" id="KW-0249">Electron transport</keyword>
<dbReference type="Pfam" id="PF08022">
    <property type="entry name" value="FAD_binding_8"/>
    <property type="match status" value="1"/>
</dbReference>
<keyword evidence="2 8" id="KW-0812">Transmembrane</keyword>
<dbReference type="GeneID" id="18470666"/>
<protein>
    <submittedName>
        <fullName evidence="10">NADPH oxidase A</fullName>
    </submittedName>
</protein>
<dbReference type="RefSeq" id="XP_006956511.1">
    <property type="nucleotide sequence ID" value="XM_006956449.1"/>
</dbReference>
<evidence type="ECO:0000256" key="6">
    <source>
        <dbReference type="ARBA" id="ARBA00023065"/>
    </source>
</evidence>
<evidence type="ECO:0000256" key="2">
    <source>
        <dbReference type="ARBA" id="ARBA00022692"/>
    </source>
</evidence>
<dbReference type="GO" id="GO:0006952">
    <property type="term" value="P:defense response"/>
    <property type="evidence" value="ECO:0007669"/>
    <property type="project" value="TreeGrafter"/>
</dbReference>
<dbReference type="SFLD" id="SFLDG01169">
    <property type="entry name" value="NADPH_oxidase_subgroup_(NOX)"/>
    <property type="match status" value="1"/>
</dbReference>
<proteinExistence type="predicted"/>